<dbReference type="Proteomes" id="UP001234581">
    <property type="component" value="Unassembled WGS sequence"/>
</dbReference>
<dbReference type="PANTHER" id="PTHR47808:SF2">
    <property type="entry name" value="LEM DOMAIN-CONTAINING PROTEIN 2"/>
    <property type="match status" value="1"/>
</dbReference>
<comment type="caution">
    <text evidence="11">The sequence shown here is derived from an EMBL/GenBank/DDBJ whole genome shotgun (WGS) entry which is preliminary data.</text>
</comment>
<dbReference type="InterPro" id="IPR018996">
    <property type="entry name" value="Man1/Src1-like_C"/>
</dbReference>
<feature type="domain" description="HeH/LEM" evidence="10">
    <location>
        <begin position="20"/>
        <end position="54"/>
    </location>
</feature>
<dbReference type="CDD" id="cd12935">
    <property type="entry name" value="LEM_like"/>
    <property type="match status" value="1"/>
</dbReference>
<feature type="compositionally biased region" description="Basic and acidic residues" evidence="7">
    <location>
        <begin position="67"/>
        <end position="86"/>
    </location>
</feature>
<comment type="subcellular location">
    <subcellularLocation>
        <location evidence="1">Nucleus membrane</location>
    </subcellularLocation>
</comment>
<protein>
    <recommendedName>
        <fullName evidence="13">Man1/Src1 C-terminal domain-containing protein</fullName>
    </recommendedName>
</protein>
<keyword evidence="2 8" id="KW-0812">Transmembrane</keyword>
<evidence type="ECO:0000256" key="1">
    <source>
        <dbReference type="ARBA" id="ARBA00004126"/>
    </source>
</evidence>
<keyword evidence="6" id="KW-0175">Coiled coil</keyword>
<feature type="compositionally biased region" description="Polar residues" evidence="7">
    <location>
        <begin position="145"/>
        <end position="161"/>
    </location>
</feature>
<feature type="compositionally biased region" description="Pro residues" evidence="7">
    <location>
        <begin position="184"/>
        <end position="201"/>
    </location>
</feature>
<evidence type="ECO:0000256" key="3">
    <source>
        <dbReference type="ARBA" id="ARBA00022989"/>
    </source>
</evidence>
<dbReference type="RefSeq" id="XP_058339246.1">
    <property type="nucleotide sequence ID" value="XM_058490011.1"/>
</dbReference>
<organism evidence="11 12">
    <name type="scientific">Lichtheimia ornata</name>
    <dbReference type="NCBI Taxonomy" id="688661"/>
    <lineage>
        <taxon>Eukaryota</taxon>
        <taxon>Fungi</taxon>
        <taxon>Fungi incertae sedis</taxon>
        <taxon>Mucoromycota</taxon>
        <taxon>Mucoromycotina</taxon>
        <taxon>Mucoromycetes</taxon>
        <taxon>Mucorales</taxon>
        <taxon>Lichtheimiaceae</taxon>
        <taxon>Lichtheimia</taxon>
    </lineage>
</organism>
<feature type="domain" description="Man1/Src1-like C-terminal" evidence="9">
    <location>
        <begin position="353"/>
        <end position="648"/>
    </location>
</feature>
<evidence type="ECO:0008006" key="13">
    <source>
        <dbReference type="Google" id="ProtNLM"/>
    </source>
</evidence>
<dbReference type="GO" id="GO:0071763">
    <property type="term" value="P:nuclear membrane organization"/>
    <property type="evidence" value="ECO:0007669"/>
    <property type="project" value="TreeGrafter"/>
</dbReference>
<evidence type="ECO:0000256" key="4">
    <source>
        <dbReference type="ARBA" id="ARBA00023136"/>
    </source>
</evidence>
<evidence type="ECO:0000313" key="11">
    <source>
        <dbReference type="EMBL" id="KAJ8654332.1"/>
    </source>
</evidence>
<evidence type="ECO:0000259" key="9">
    <source>
        <dbReference type="Pfam" id="PF09402"/>
    </source>
</evidence>
<dbReference type="EMBL" id="JARTCD010000063">
    <property type="protein sequence ID" value="KAJ8654332.1"/>
    <property type="molecule type" value="Genomic_DNA"/>
</dbReference>
<evidence type="ECO:0000256" key="2">
    <source>
        <dbReference type="ARBA" id="ARBA00022692"/>
    </source>
</evidence>
<feature type="compositionally biased region" description="Acidic residues" evidence="7">
    <location>
        <begin position="266"/>
        <end position="292"/>
    </location>
</feature>
<evidence type="ECO:0000256" key="5">
    <source>
        <dbReference type="ARBA" id="ARBA00023242"/>
    </source>
</evidence>
<dbReference type="Pfam" id="PF12949">
    <property type="entry name" value="HeH"/>
    <property type="match status" value="1"/>
</dbReference>
<keyword evidence="4 8" id="KW-0472">Membrane</keyword>
<dbReference type="GO" id="GO:0034399">
    <property type="term" value="C:nuclear periphery"/>
    <property type="evidence" value="ECO:0007669"/>
    <property type="project" value="TreeGrafter"/>
</dbReference>
<dbReference type="GeneID" id="83217432"/>
<dbReference type="AlphaFoldDB" id="A0AAD7UX91"/>
<evidence type="ECO:0000256" key="8">
    <source>
        <dbReference type="SAM" id="Phobius"/>
    </source>
</evidence>
<gene>
    <name evidence="11" type="ORF">O0I10_010028</name>
</gene>
<dbReference type="Pfam" id="PF09402">
    <property type="entry name" value="MSC"/>
    <property type="match status" value="1"/>
</dbReference>
<dbReference type="PANTHER" id="PTHR47808">
    <property type="entry name" value="INNER NUCLEAR MEMBRANE PROTEIN HEH2-RELATED"/>
    <property type="match status" value="1"/>
</dbReference>
<accession>A0AAD7UX91</accession>
<reference evidence="11 12" key="1">
    <citation type="submission" date="2023-03" db="EMBL/GenBank/DDBJ databases">
        <title>Genome sequence of Lichtheimia ornata CBS 291.66.</title>
        <authorList>
            <person name="Mohabir J.T."/>
            <person name="Shea T.P."/>
            <person name="Kurbessoian T."/>
            <person name="Berby B."/>
            <person name="Fontaine J."/>
            <person name="Livny J."/>
            <person name="Gnirke A."/>
            <person name="Stajich J.E."/>
            <person name="Cuomo C.A."/>
        </authorList>
    </citation>
    <scope>NUCLEOTIDE SEQUENCE [LARGE SCALE GENOMIC DNA]</scope>
    <source>
        <strain evidence="11">CBS 291.66</strain>
    </source>
</reference>
<feature type="compositionally biased region" description="Basic and acidic residues" evidence="7">
    <location>
        <begin position="123"/>
        <end position="132"/>
    </location>
</feature>
<dbReference type="GO" id="GO:0005637">
    <property type="term" value="C:nuclear inner membrane"/>
    <property type="evidence" value="ECO:0007669"/>
    <property type="project" value="InterPro"/>
</dbReference>
<feature type="region of interest" description="Disordered" evidence="7">
    <location>
        <begin position="66"/>
        <end position="296"/>
    </location>
</feature>
<proteinExistence type="predicted"/>
<keyword evidence="3 8" id="KW-1133">Transmembrane helix</keyword>
<evidence type="ECO:0000259" key="10">
    <source>
        <dbReference type="Pfam" id="PF12949"/>
    </source>
</evidence>
<dbReference type="GO" id="GO:0003682">
    <property type="term" value="F:chromatin binding"/>
    <property type="evidence" value="ECO:0007669"/>
    <property type="project" value="InterPro"/>
</dbReference>
<dbReference type="InterPro" id="IPR044780">
    <property type="entry name" value="Heh2/Src1"/>
</dbReference>
<feature type="compositionally biased region" description="Polar residues" evidence="7">
    <location>
        <begin position="204"/>
        <end position="223"/>
    </location>
</feature>
<feature type="transmembrane region" description="Helical" evidence="8">
    <location>
        <begin position="538"/>
        <end position="555"/>
    </location>
</feature>
<sequence length="651" mass="74437">MAEQDDVPSELYYLDPEFPPRSLKTYQLKTILATHDIAVPAKSKKADLIKLFQEHVEPRRGAIIAEYKGRQEEKERQQKEQEENLGRGRRQWIPSRRVKEAMELGQTPKRRAAKYNDNEEEDARQPLRDKDGFVIPELPTHKRPQSTTKEPSFTAQDSFASSDEDLEKDQKMMRDKVKRKRPTPMQPSPQQPEQQPQPQPQQPVISTRRSTRGTFTAQDSFASSDEESDINSKVEKLHQRRAVKVTRRRPAPVTKTAESNKKTQKDDDEQESDDDEEYKADSSDHEEEEVESVDQNGANLMDEVAWLVEDNAMHETRILGKPRSEWYMLFGYLFRAYLGLVCLALLGTAVTVSTRAYNGYCDSGQDGISHISCIPCPDHGVCSNGQLQCPPLYHVHRPWYNAYGLLPIADECMRDSAMGRAIDSTEKQIKRILARAQGKEVCEQVQMGGHLDDSAVARMNGTELHDTLLQMQPATDEEIDADTFQLIVSNAITQALEDPMIQKTEIGGIPYYSTSNADMPLWCSATVLLLHVPTRTKYISIGVFIGFWMVVYAVYKYQQHYKRSQRTKAKLNQILNALQEQLKKHKDHPESYDRGIPVSQLRIQTSAGRVNEGDEVKDWLRVVHQVNKHPQVRRGHREVAGELCEIWELAL</sequence>
<name>A0AAD7UX91_9FUNG</name>
<keyword evidence="5" id="KW-0539">Nucleus</keyword>
<evidence type="ECO:0000313" key="12">
    <source>
        <dbReference type="Proteomes" id="UP001234581"/>
    </source>
</evidence>
<dbReference type="GO" id="GO:0005783">
    <property type="term" value="C:endoplasmic reticulum"/>
    <property type="evidence" value="ECO:0007669"/>
    <property type="project" value="TreeGrafter"/>
</dbReference>
<evidence type="ECO:0000256" key="6">
    <source>
        <dbReference type="SAM" id="Coils"/>
    </source>
</evidence>
<dbReference type="InterPro" id="IPR025856">
    <property type="entry name" value="HeH/LEM_domain"/>
</dbReference>
<feature type="coiled-coil region" evidence="6">
    <location>
        <begin position="561"/>
        <end position="588"/>
    </location>
</feature>
<feature type="compositionally biased region" description="Basic residues" evidence="7">
    <location>
        <begin position="238"/>
        <end position="250"/>
    </location>
</feature>
<keyword evidence="12" id="KW-1185">Reference proteome</keyword>
<evidence type="ECO:0000256" key="7">
    <source>
        <dbReference type="SAM" id="MobiDB-lite"/>
    </source>
</evidence>